<sequence>MFFKLLILYGVRLYTDQRSEPPVPQTHRFIATLVVKEQKMFQGIFFDLIL</sequence>
<gene>
    <name evidence="1" type="ORF">KL86SPO_50211</name>
</gene>
<accession>A0A212LY80</accession>
<organism evidence="1">
    <name type="scientific">uncultured Sporomusa sp</name>
    <dbReference type="NCBI Taxonomy" id="307249"/>
    <lineage>
        <taxon>Bacteria</taxon>
        <taxon>Bacillati</taxon>
        <taxon>Bacillota</taxon>
        <taxon>Negativicutes</taxon>
        <taxon>Selenomonadales</taxon>
        <taxon>Sporomusaceae</taxon>
        <taxon>Sporomusa</taxon>
        <taxon>environmental samples</taxon>
    </lineage>
</organism>
<proteinExistence type="predicted"/>
<name>A0A212LY80_9FIRM</name>
<dbReference type="EMBL" id="FMJE01000005">
    <property type="protein sequence ID" value="SCM82440.1"/>
    <property type="molecule type" value="Genomic_DNA"/>
</dbReference>
<dbReference type="AlphaFoldDB" id="A0A212LY80"/>
<evidence type="ECO:0000313" key="1">
    <source>
        <dbReference type="EMBL" id="SCM82440.1"/>
    </source>
</evidence>
<reference evidence="1" key="1">
    <citation type="submission" date="2016-08" db="EMBL/GenBank/DDBJ databases">
        <authorList>
            <person name="Seilhamer J.J."/>
        </authorList>
    </citation>
    <scope>NUCLEOTIDE SEQUENCE</scope>
    <source>
        <strain evidence="1">86</strain>
    </source>
</reference>
<protein>
    <submittedName>
        <fullName evidence="1">Uncharacterized protein</fullName>
    </submittedName>
</protein>